<evidence type="ECO:0000256" key="1">
    <source>
        <dbReference type="SAM" id="Phobius"/>
    </source>
</evidence>
<keyword evidence="1" id="KW-1133">Transmembrane helix</keyword>
<gene>
    <name evidence="2" type="ORF">CYNAS_LOCUS1771</name>
</gene>
<evidence type="ECO:0008006" key="4">
    <source>
        <dbReference type="Google" id="ProtNLM"/>
    </source>
</evidence>
<dbReference type="Pfam" id="PF01564">
    <property type="entry name" value="Spermine_synth"/>
    <property type="match status" value="1"/>
</dbReference>
<dbReference type="AlphaFoldDB" id="A0AA36DLG6"/>
<proteinExistence type="predicted"/>
<dbReference type="InterPro" id="IPR001045">
    <property type="entry name" value="Spermi_synthase"/>
</dbReference>
<accession>A0AA36DLG6</accession>
<keyword evidence="1" id="KW-0472">Membrane</keyword>
<comment type="caution">
    <text evidence="2">The sequence shown here is derived from an EMBL/GenBank/DDBJ whole genome shotgun (WGS) entry which is preliminary data.</text>
</comment>
<protein>
    <recommendedName>
        <fullName evidence="4">Methyltransferase-like protein 13</fullName>
    </recommendedName>
</protein>
<reference evidence="2" key="1">
    <citation type="submission" date="2023-07" db="EMBL/GenBank/DDBJ databases">
        <authorList>
            <consortium name="CYATHOMIX"/>
        </authorList>
    </citation>
    <scope>NUCLEOTIDE SEQUENCE</scope>
    <source>
        <strain evidence="2">N/A</strain>
    </source>
</reference>
<dbReference type="CDD" id="cd02440">
    <property type="entry name" value="AdoMet_MTases"/>
    <property type="match status" value="1"/>
</dbReference>
<organism evidence="2 3">
    <name type="scientific">Cylicocyclus nassatus</name>
    <name type="common">Nematode worm</name>
    <dbReference type="NCBI Taxonomy" id="53992"/>
    <lineage>
        <taxon>Eukaryota</taxon>
        <taxon>Metazoa</taxon>
        <taxon>Ecdysozoa</taxon>
        <taxon>Nematoda</taxon>
        <taxon>Chromadorea</taxon>
        <taxon>Rhabditida</taxon>
        <taxon>Rhabditina</taxon>
        <taxon>Rhabditomorpha</taxon>
        <taxon>Strongyloidea</taxon>
        <taxon>Strongylidae</taxon>
        <taxon>Cylicocyclus</taxon>
    </lineage>
</organism>
<dbReference type="InterPro" id="IPR029063">
    <property type="entry name" value="SAM-dependent_MTases_sf"/>
</dbReference>
<evidence type="ECO:0000313" key="3">
    <source>
        <dbReference type="Proteomes" id="UP001176961"/>
    </source>
</evidence>
<dbReference type="EMBL" id="CATQJL010000001">
    <property type="protein sequence ID" value="CAJ0589788.1"/>
    <property type="molecule type" value="Genomic_DNA"/>
</dbReference>
<evidence type="ECO:0000313" key="2">
    <source>
        <dbReference type="EMBL" id="CAJ0589788.1"/>
    </source>
</evidence>
<dbReference type="Proteomes" id="UP001176961">
    <property type="component" value="Unassembled WGS sequence"/>
</dbReference>
<dbReference type="PANTHER" id="PTHR11558">
    <property type="entry name" value="SPERMIDINE/SPERMINE SYNTHASE"/>
    <property type="match status" value="1"/>
</dbReference>
<feature type="transmembrane region" description="Helical" evidence="1">
    <location>
        <begin position="26"/>
        <end position="47"/>
    </location>
</feature>
<keyword evidence="1" id="KW-0812">Transmembrane</keyword>
<sequence>MRLRFYRHLLATIRAVRYKKINRARLLFGLCIACCLLFYILFFVILADGTIIDYQYLGAVDESVLKNRVDFHEVMIDRVCSKTTARCYNIFDRKLSKEGAVEVVERQLFVEGFAEDSDTAVRLIAPRGELFDDSDTRIWQIDHFDIRSQYVAGMLVAPFLVSALSTDSSDVGKTVLEIGLGGGSFDMFLHKLKPKVNITAIELDSVVVETAKKWFGVVEEENHRVIVQDGLEYLKEASKRGKKSDVIALDACDEAIRSPCPAKVFRDVEVIERLKNALTPTGCLIVNVLSEDADETPTSAQKIANLFYSVFPTCIRMKMVKETNVILLCMPYAISNVRQQITFYNSRLKTVTSYLKLDNIFDKISIA</sequence>
<dbReference type="PANTHER" id="PTHR11558:SF11">
    <property type="entry name" value="SPERMIDINE SYNTHASE"/>
    <property type="match status" value="1"/>
</dbReference>
<name>A0AA36DLG6_CYLNA</name>
<keyword evidence="3" id="KW-1185">Reference proteome</keyword>
<dbReference type="GO" id="GO:0003824">
    <property type="term" value="F:catalytic activity"/>
    <property type="evidence" value="ECO:0007669"/>
    <property type="project" value="InterPro"/>
</dbReference>
<dbReference type="Gene3D" id="3.40.50.150">
    <property type="entry name" value="Vaccinia Virus protein VP39"/>
    <property type="match status" value="1"/>
</dbReference>
<dbReference type="SUPFAM" id="SSF53335">
    <property type="entry name" value="S-adenosyl-L-methionine-dependent methyltransferases"/>
    <property type="match status" value="1"/>
</dbReference>